<protein>
    <submittedName>
        <fullName evidence="1">Uncharacterized protein</fullName>
    </submittedName>
</protein>
<dbReference type="EMBL" id="AMZH03007050">
    <property type="protein sequence ID" value="RRT62275.1"/>
    <property type="molecule type" value="Genomic_DNA"/>
</dbReference>
<proteinExistence type="predicted"/>
<evidence type="ECO:0000313" key="2">
    <source>
        <dbReference type="Proteomes" id="UP000287651"/>
    </source>
</evidence>
<organism evidence="1 2">
    <name type="scientific">Ensete ventricosum</name>
    <name type="common">Abyssinian banana</name>
    <name type="synonym">Musa ensete</name>
    <dbReference type="NCBI Taxonomy" id="4639"/>
    <lineage>
        <taxon>Eukaryota</taxon>
        <taxon>Viridiplantae</taxon>
        <taxon>Streptophyta</taxon>
        <taxon>Embryophyta</taxon>
        <taxon>Tracheophyta</taxon>
        <taxon>Spermatophyta</taxon>
        <taxon>Magnoliopsida</taxon>
        <taxon>Liliopsida</taxon>
        <taxon>Zingiberales</taxon>
        <taxon>Musaceae</taxon>
        <taxon>Ensete</taxon>
    </lineage>
</organism>
<gene>
    <name evidence="1" type="ORF">B296_00006176</name>
</gene>
<name>A0A426ZE41_ENSVE</name>
<evidence type="ECO:0000313" key="1">
    <source>
        <dbReference type="EMBL" id="RRT62275.1"/>
    </source>
</evidence>
<sequence>MALTPLAPTTPPSPPLRSWRLPLPTATAPTANVADPTGGTHCELTTSGCPLRAGRWRSLVVGALQPAALAGAALQVVVPAGDYCPYERPRRVGTPTGDSSCGMALAASNRLLARGLSHNWPPL</sequence>
<dbReference type="AlphaFoldDB" id="A0A426ZE41"/>
<accession>A0A426ZE41</accession>
<reference evidence="1 2" key="1">
    <citation type="journal article" date="2014" name="Agronomy (Basel)">
        <title>A Draft Genome Sequence for Ensete ventricosum, the Drought-Tolerant Tree Against Hunger.</title>
        <authorList>
            <person name="Harrison J."/>
            <person name="Moore K.A."/>
            <person name="Paszkiewicz K."/>
            <person name="Jones T."/>
            <person name="Grant M."/>
            <person name="Ambacheew D."/>
            <person name="Muzemil S."/>
            <person name="Studholme D.J."/>
        </authorList>
    </citation>
    <scope>NUCLEOTIDE SEQUENCE [LARGE SCALE GENOMIC DNA]</scope>
</reference>
<dbReference type="Proteomes" id="UP000287651">
    <property type="component" value="Unassembled WGS sequence"/>
</dbReference>
<comment type="caution">
    <text evidence="1">The sequence shown here is derived from an EMBL/GenBank/DDBJ whole genome shotgun (WGS) entry which is preliminary data.</text>
</comment>